<dbReference type="InterPro" id="IPR056592">
    <property type="entry name" value="Beta-prop_At3g26010-like"/>
</dbReference>
<proteinExistence type="predicted"/>
<dbReference type="Pfam" id="PF24750">
    <property type="entry name" value="b-prop_At3g26010-like"/>
    <property type="match status" value="1"/>
</dbReference>
<evidence type="ECO:0000259" key="1">
    <source>
        <dbReference type="Pfam" id="PF24750"/>
    </source>
</evidence>
<organism evidence="2 3">
    <name type="scientific">Thlaspi arvense</name>
    <name type="common">Field penny-cress</name>
    <dbReference type="NCBI Taxonomy" id="13288"/>
    <lineage>
        <taxon>Eukaryota</taxon>
        <taxon>Viridiplantae</taxon>
        <taxon>Streptophyta</taxon>
        <taxon>Embryophyta</taxon>
        <taxon>Tracheophyta</taxon>
        <taxon>Spermatophyta</taxon>
        <taxon>Magnoliopsida</taxon>
        <taxon>eudicotyledons</taxon>
        <taxon>Gunneridae</taxon>
        <taxon>Pentapetalae</taxon>
        <taxon>rosids</taxon>
        <taxon>malvids</taxon>
        <taxon>Brassicales</taxon>
        <taxon>Brassicaceae</taxon>
        <taxon>Thlaspideae</taxon>
        <taxon>Thlaspi</taxon>
    </lineage>
</organism>
<sequence>MPVIFEPLLQSQASSIQSSNRPFASQQACINDQSPSQSVPPILFRISKFWGIDEHTITLTGLYKLTTCCFLLTVILLPFLRGDHNHKAIGVIQYRRISLDLRREYLRIAFVLHWKPFVAVMDLESLRKSKRFSDTGLVTKTENGIVVSYKVVWMLTPDVSSDKLDFMIYSSDSGIWEKTQNVRCLHSTNWARQDKSIALNGILHWLSDDKLCFDASSIVACDFYGDDNDDGCCSSIHFPGSEVDEVTQHGRDDELRRFRRNFTTSEGSIVYFNEFYENDEDGETRTFRVWRLVKYTDVVPDAWELSWEINLESSLIGELGSDYFPVVMHPLNSEIIYLWSRNQKGLVLFNLRTHVFTLRKETEEEDGKCCMDGCILSFNGCSEYMEDIRRYYLPWYQGCPNDLFFSQYVLPRWLHRLPRPRLLLLCSRLQNR</sequence>
<evidence type="ECO:0000313" key="2">
    <source>
        <dbReference type="EMBL" id="CAH2052810.1"/>
    </source>
</evidence>
<evidence type="ECO:0000313" key="3">
    <source>
        <dbReference type="Proteomes" id="UP000836841"/>
    </source>
</evidence>
<dbReference type="InterPro" id="IPR055290">
    <property type="entry name" value="At3g26010-like"/>
</dbReference>
<dbReference type="EMBL" id="OU466859">
    <property type="protein sequence ID" value="CAH2052810.1"/>
    <property type="molecule type" value="Genomic_DNA"/>
</dbReference>
<dbReference type="Proteomes" id="UP000836841">
    <property type="component" value="Chromosome 3"/>
</dbReference>
<reference evidence="2 3" key="1">
    <citation type="submission" date="2022-03" db="EMBL/GenBank/DDBJ databases">
        <authorList>
            <person name="Nunn A."/>
            <person name="Chopra R."/>
            <person name="Nunn A."/>
            <person name="Contreras Garrido A."/>
        </authorList>
    </citation>
    <scope>NUCLEOTIDE SEQUENCE [LARGE SCALE GENOMIC DNA]</scope>
</reference>
<feature type="domain" description="F-box protein At3g26010-like beta-propeller" evidence="1">
    <location>
        <begin position="132"/>
        <end position="419"/>
    </location>
</feature>
<name>A0AAU9RWJ4_THLAR</name>
<gene>
    <name evidence="2" type="ORF">TAV2_LOCUS10066</name>
</gene>
<dbReference type="PANTHER" id="PTHR35546">
    <property type="entry name" value="F-BOX PROTEIN INTERACTION DOMAIN PROTEIN-RELATED"/>
    <property type="match status" value="1"/>
</dbReference>
<dbReference type="AlphaFoldDB" id="A0AAU9RWJ4"/>
<keyword evidence="3" id="KW-1185">Reference proteome</keyword>
<dbReference type="PANTHER" id="PTHR35546:SF70">
    <property type="entry name" value="F-BOX PROTEIN INTERACTION DOMAIN PROTEIN"/>
    <property type="match status" value="1"/>
</dbReference>
<accession>A0AAU9RWJ4</accession>
<protein>
    <recommendedName>
        <fullName evidence="1">F-box protein At3g26010-like beta-propeller domain-containing protein</fullName>
    </recommendedName>
</protein>